<sequence>MSALSVHHRALVTWLAVYPTITVASILLAPYTAHLPVYLRTLLLTALVVPVVAYGLVPLFSRALLAGRARRTDRYARYTRDAVM</sequence>
<keyword evidence="1" id="KW-0812">Transmembrane</keyword>
<dbReference type="RefSeq" id="WP_145904868.1">
    <property type="nucleotide sequence ID" value="NZ_BAAAMZ010000024.1"/>
</dbReference>
<organism evidence="2 3">
    <name type="scientific">Kitasatospora viridis</name>
    <dbReference type="NCBI Taxonomy" id="281105"/>
    <lineage>
        <taxon>Bacteria</taxon>
        <taxon>Bacillati</taxon>
        <taxon>Actinomycetota</taxon>
        <taxon>Actinomycetes</taxon>
        <taxon>Kitasatosporales</taxon>
        <taxon>Streptomycetaceae</taxon>
        <taxon>Kitasatospora</taxon>
    </lineage>
</organism>
<evidence type="ECO:0000256" key="1">
    <source>
        <dbReference type="SAM" id="Phobius"/>
    </source>
</evidence>
<proteinExistence type="predicted"/>
<feature type="transmembrane region" description="Helical" evidence="1">
    <location>
        <begin position="37"/>
        <end position="61"/>
    </location>
</feature>
<evidence type="ECO:0000313" key="2">
    <source>
        <dbReference type="EMBL" id="TWF98430.1"/>
    </source>
</evidence>
<dbReference type="AlphaFoldDB" id="A0A561UGF0"/>
<name>A0A561UGF0_9ACTN</name>
<keyword evidence="1" id="KW-0472">Membrane</keyword>
<dbReference type="OrthoDB" id="4571002at2"/>
<feature type="transmembrane region" description="Helical" evidence="1">
    <location>
        <begin position="12"/>
        <end position="31"/>
    </location>
</feature>
<reference evidence="2 3" key="1">
    <citation type="submission" date="2019-06" db="EMBL/GenBank/DDBJ databases">
        <title>Sequencing the genomes of 1000 actinobacteria strains.</title>
        <authorList>
            <person name="Klenk H.-P."/>
        </authorList>
    </citation>
    <scope>NUCLEOTIDE SEQUENCE [LARGE SCALE GENOMIC DNA]</scope>
    <source>
        <strain evidence="2 3">DSM 44826</strain>
    </source>
</reference>
<dbReference type="Proteomes" id="UP000317940">
    <property type="component" value="Unassembled WGS sequence"/>
</dbReference>
<dbReference type="EMBL" id="VIWT01000001">
    <property type="protein sequence ID" value="TWF98430.1"/>
    <property type="molecule type" value="Genomic_DNA"/>
</dbReference>
<gene>
    <name evidence="2" type="ORF">FHX73_112238</name>
</gene>
<evidence type="ECO:0000313" key="3">
    <source>
        <dbReference type="Proteomes" id="UP000317940"/>
    </source>
</evidence>
<accession>A0A561UGF0</accession>
<keyword evidence="3" id="KW-1185">Reference proteome</keyword>
<protein>
    <submittedName>
        <fullName evidence="2">Uncharacterized protein</fullName>
    </submittedName>
</protein>
<comment type="caution">
    <text evidence="2">The sequence shown here is derived from an EMBL/GenBank/DDBJ whole genome shotgun (WGS) entry which is preliminary data.</text>
</comment>
<keyword evidence="1" id="KW-1133">Transmembrane helix</keyword>